<dbReference type="InterPro" id="IPR006664">
    <property type="entry name" value="OMP_bac"/>
</dbReference>
<dbReference type="EMBL" id="JABUFE010000002">
    <property type="protein sequence ID" value="NSX54050.1"/>
    <property type="molecule type" value="Genomic_DNA"/>
</dbReference>
<keyword evidence="2 4" id="KW-0472">Membrane</keyword>
<name>A0ABX2INX1_9RHOB</name>
<evidence type="ECO:0000256" key="1">
    <source>
        <dbReference type="ARBA" id="ARBA00004442"/>
    </source>
</evidence>
<evidence type="ECO:0000256" key="4">
    <source>
        <dbReference type="PROSITE-ProRule" id="PRU00473"/>
    </source>
</evidence>
<dbReference type="PANTHER" id="PTHR30329">
    <property type="entry name" value="STATOR ELEMENT OF FLAGELLAR MOTOR COMPLEX"/>
    <property type="match status" value="1"/>
</dbReference>
<evidence type="ECO:0000313" key="7">
    <source>
        <dbReference type="EMBL" id="NSX54050.1"/>
    </source>
</evidence>
<evidence type="ECO:0000256" key="5">
    <source>
        <dbReference type="SAM" id="SignalP"/>
    </source>
</evidence>
<keyword evidence="5" id="KW-0732">Signal</keyword>
<dbReference type="InterPro" id="IPR036737">
    <property type="entry name" value="OmpA-like_sf"/>
</dbReference>
<feature type="signal peptide" evidence="5">
    <location>
        <begin position="1"/>
        <end position="21"/>
    </location>
</feature>
<proteinExistence type="predicted"/>
<evidence type="ECO:0000259" key="6">
    <source>
        <dbReference type="PROSITE" id="PS51123"/>
    </source>
</evidence>
<organism evidence="7 8">
    <name type="scientific">Parasulfitobacter algicola</name>
    <dbReference type="NCBI Taxonomy" id="2614809"/>
    <lineage>
        <taxon>Bacteria</taxon>
        <taxon>Pseudomonadati</taxon>
        <taxon>Pseudomonadota</taxon>
        <taxon>Alphaproteobacteria</taxon>
        <taxon>Rhodobacterales</taxon>
        <taxon>Roseobacteraceae</taxon>
        <taxon>Parasulfitobacter</taxon>
    </lineage>
</organism>
<evidence type="ECO:0000256" key="3">
    <source>
        <dbReference type="ARBA" id="ARBA00023237"/>
    </source>
</evidence>
<sequence length="255" mass="25928">MKISSFSFCLGLALISAPAWADLKVTGDGDVSIGGMSVTGEGDVQMDGMSVGSDGDVKIGDEISIDSDGDANIGGGLSAGSDGNVNIGGALSAGADGNVSIGDIEVGEDGSVVMPEMRVESDGSVSMGSEFETSDMAEALEQPGAVINVSILFASGSAELTDDGRAQVKQVADAMFMLDDGVRVLIEGHTDSVGSDADNFALSNARSQTVMNELLLKHDVEVQLLSGGKGETSPVADNGTAIGRSLNRRVTFTRN</sequence>
<dbReference type="InterPro" id="IPR006665">
    <property type="entry name" value="OmpA-like"/>
</dbReference>
<dbReference type="SUPFAM" id="SSF103088">
    <property type="entry name" value="OmpA-like"/>
    <property type="match status" value="1"/>
</dbReference>
<dbReference type="RefSeq" id="WP_174135674.1">
    <property type="nucleotide sequence ID" value="NZ_JABUFE010000002.1"/>
</dbReference>
<dbReference type="InterPro" id="IPR050330">
    <property type="entry name" value="Bact_OuterMem_StrucFunc"/>
</dbReference>
<dbReference type="Proteomes" id="UP000777935">
    <property type="component" value="Unassembled WGS sequence"/>
</dbReference>
<protein>
    <submittedName>
        <fullName evidence="7">OmpA family protein</fullName>
    </submittedName>
</protein>
<dbReference type="Gene3D" id="3.30.1330.60">
    <property type="entry name" value="OmpA-like domain"/>
    <property type="match status" value="1"/>
</dbReference>
<accession>A0ABX2INX1</accession>
<reference evidence="7 8" key="1">
    <citation type="submission" date="2020-06" db="EMBL/GenBank/DDBJ databases">
        <title>Sulfitobacter algicola sp. nov., isolated from green algae.</title>
        <authorList>
            <person name="Wang C."/>
        </authorList>
    </citation>
    <scope>NUCLEOTIDE SEQUENCE [LARGE SCALE GENOMIC DNA]</scope>
    <source>
        <strain evidence="7 8">1151</strain>
    </source>
</reference>
<dbReference type="CDD" id="cd07185">
    <property type="entry name" value="OmpA_C-like"/>
    <property type="match status" value="1"/>
</dbReference>
<feature type="chain" id="PRO_5045067704" evidence="5">
    <location>
        <begin position="22"/>
        <end position="255"/>
    </location>
</feature>
<keyword evidence="3" id="KW-0998">Cell outer membrane</keyword>
<dbReference type="PANTHER" id="PTHR30329:SF21">
    <property type="entry name" value="LIPOPROTEIN YIAD-RELATED"/>
    <property type="match status" value="1"/>
</dbReference>
<dbReference type="Pfam" id="PF00691">
    <property type="entry name" value="OmpA"/>
    <property type="match status" value="1"/>
</dbReference>
<evidence type="ECO:0000313" key="8">
    <source>
        <dbReference type="Proteomes" id="UP000777935"/>
    </source>
</evidence>
<comment type="subcellular location">
    <subcellularLocation>
        <location evidence="1">Cell outer membrane</location>
    </subcellularLocation>
</comment>
<feature type="domain" description="OmpA-like" evidence="6">
    <location>
        <begin position="138"/>
        <end position="255"/>
    </location>
</feature>
<comment type="caution">
    <text evidence="7">The sequence shown here is derived from an EMBL/GenBank/DDBJ whole genome shotgun (WGS) entry which is preliminary data.</text>
</comment>
<dbReference type="PROSITE" id="PS51123">
    <property type="entry name" value="OMPA_2"/>
    <property type="match status" value="1"/>
</dbReference>
<dbReference type="PRINTS" id="PR01021">
    <property type="entry name" value="OMPADOMAIN"/>
</dbReference>
<evidence type="ECO:0000256" key="2">
    <source>
        <dbReference type="ARBA" id="ARBA00023136"/>
    </source>
</evidence>
<gene>
    <name evidence="7" type="ORF">HRQ87_04460</name>
</gene>
<keyword evidence="8" id="KW-1185">Reference proteome</keyword>